<evidence type="ECO:0000313" key="6">
    <source>
        <dbReference type="Proteomes" id="UP000887013"/>
    </source>
</evidence>
<dbReference type="AlphaFoldDB" id="A0A8X6MR27"/>
<dbReference type="InterPro" id="IPR036013">
    <property type="entry name" value="Band_7/SPFH_dom_sf"/>
</dbReference>
<dbReference type="SUPFAM" id="SSF55718">
    <property type="entry name" value="SCP-like"/>
    <property type="match status" value="1"/>
</dbReference>
<dbReference type="Pfam" id="PF02036">
    <property type="entry name" value="SCP2"/>
    <property type="match status" value="1"/>
</dbReference>
<dbReference type="EMBL" id="BMAW01049883">
    <property type="protein sequence ID" value="GFS73034.1"/>
    <property type="molecule type" value="Genomic_DNA"/>
</dbReference>
<feature type="compositionally biased region" description="Basic and acidic residues" evidence="2">
    <location>
        <begin position="315"/>
        <end position="324"/>
    </location>
</feature>
<dbReference type="PRINTS" id="PR00721">
    <property type="entry name" value="STOMATIN"/>
</dbReference>
<name>A0A8X6MR27_NEPPI</name>
<dbReference type="InterPro" id="IPR043202">
    <property type="entry name" value="Band-7_stomatin-like"/>
</dbReference>
<evidence type="ECO:0000313" key="5">
    <source>
        <dbReference type="EMBL" id="GFS73034.1"/>
    </source>
</evidence>
<evidence type="ECO:0000256" key="1">
    <source>
        <dbReference type="ARBA" id="ARBA00008164"/>
    </source>
</evidence>
<dbReference type="InterPro" id="IPR001972">
    <property type="entry name" value="Stomatin_HflK_fam"/>
</dbReference>
<dbReference type="Gene3D" id="3.30.1050.10">
    <property type="entry name" value="SCP2 sterol-binding domain"/>
    <property type="match status" value="1"/>
</dbReference>
<dbReference type="SUPFAM" id="SSF117892">
    <property type="entry name" value="Band 7/SPFH domain"/>
    <property type="match status" value="1"/>
</dbReference>
<evidence type="ECO:0000256" key="2">
    <source>
        <dbReference type="SAM" id="MobiDB-lite"/>
    </source>
</evidence>
<comment type="similarity">
    <text evidence="1">Belongs to the band 7/mec-2 family.</text>
</comment>
<dbReference type="Pfam" id="PF01145">
    <property type="entry name" value="Band_7"/>
    <property type="match status" value="1"/>
</dbReference>
<evidence type="ECO:0000259" key="4">
    <source>
        <dbReference type="SMART" id="SM00244"/>
    </source>
</evidence>
<dbReference type="PANTHER" id="PTHR10264:SF130">
    <property type="entry name" value="STOMATIN-LIKE PROTEIN 1"/>
    <property type="match status" value="1"/>
</dbReference>
<dbReference type="SMART" id="SM00244">
    <property type="entry name" value="PHB"/>
    <property type="match status" value="1"/>
</dbReference>
<keyword evidence="6" id="KW-1185">Reference proteome</keyword>
<proteinExistence type="inferred from homology"/>
<dbReference type="Gene3D" id="3.30.479.30">
    <property type="entry name" value="Band 7 domain"/>
    <property type="match status" value="1"/>
</dbReference>
<dbReference type="InterPro" id="IPR003033">
    <property type="entry name" value="SCP2_sterol-bd_dom"/>
</dbReference>
<feature type="transmembrane region" description="Helical" evidence="3">
    <location>
        <begin position="106"/>
        <end position="125"/>
    </location>
</feature>
<keyword evidence="3" id="KW-0472">Membrane</keyword>
<dbReference type="PANTHER" id="PTHR10264">
    <property type="entry name" value="BAND 7 PROTEIN-RELATED"/>
    <property type="match status" value="1"/>
</dbReference>
<organism evidence="5 6">
    <name type="scientific">Nephila pilipes</name>
    <name type="common">Giant wood spider</name>
    <name type="synonym">Nephila maculata</name>
    <dbReference type="NCBI Taxonomy" id="299642"/>
    <lineage>
        <taxon>Eukaryota</taxon>
        <taxon>Metazoa</taxon>
        <taxon>Ecdysozoa</taxon>
        <taxon>Arthropoda</taxon>
        <taxon>Chelicerata</taxon>
        <taxon>Arachnida</taxon>
        <taxon>Araneae</taxon>
        <taxon>Araneomorphae</taxon>
        <taxon>Entelegynae</taxon>
        <taxon>Araneoidea</taxon>
        <taxon>Nephilidae</taxon>
        <taxon>Nephila</taxon>
    </lineage>
</organism>
<dbReference type="InterPro" id="IPR001107">
    <property type="entry name" value="Band_7"/>
</dbReference>
<dbReference type="Proteomes" id="UP000887013">
    <property type="component" value="Unassembled WGS sequence"/>
</dbReference>
<keyword evidence="3" id="KW-0812">Transmembrane</keyword>
<dbReference type="OrthoDB" id="2105077at2759"/>
<comment type="caution">
    <text evidence="5">The sequence shown here is derived from an EMBL/GenBank/DDBJ whole genome shotgun (WGS) entry which is preliminary data.</text>
</comment>
<keyword evidence="3" id="KW-1133">Transmembrane helix</keyword>
<dbReference type="InterPro" id="IPR036527">
    <property type="entry name" value="SCP2_sterol-bd_dom_sf"/>
</dbReference>
<feature type="region of interest" description="Disordered" evidence="2">
    <location>
        <begin position="315"/>
        <end position="336"/>
    </location>
</feature>
<dbReference type="GO" id="GO:0005886">
    <property type="term" value="C:plasma membrane"/>
    <property type="evidence" value="ECO:0007669"/>
    <property type="project" value="InterPro"/>
</dbReference>
<accession>A0A8X6MR27</accession>
<gene>
    <name evidence="5" type="primary">STOML3</name>
    <name evidence="5" type="ORF">NPIL_573091</name>
</gene>
<feature type="domain" description="Band 7" evidence="4">
    <location>
        <begin position="125"/>
        <end position="278"/>
    </location>
</feature>
<reference evidence="5" key="1">
    <citation type="submission" date="2020-08" db="EMBL/GenBank/DDBJ databases">
        <title>Multicomponent nature underlies the extraordinary mechanical properties of spider dragline silk.</title>
        <authorList>
            <person name="Kono N."/>
            <person name="Nakamura H."/>
            <person name="Mori M."/>
            <person name="Yoshida Y."/>
            <person name="Ohtoshi R."/>
            <person name="Malay A.D."/>
            <person name="Moran D.A.P."/>
            <person name="Tomita M."/>
            <person name="Numata K."/>
            <person name="Arakawa K."/>
        </authorList>
    </citation>
    <scope>NUCLEOTIDE SEQUENCE</scope>
</reference>
<protein>
    <submittedName>
        <fullName evidence="5">Stomatin-like protein 3</fullName>
    </submittedName>
</protein>
<sequence>MPYRMTTRHRLQLLITASPHWFRYGGPTLHRCQCNLKLSMVTEKGFSSIFDYSSPFEYGPLDINMKSYKKTDYKSIFSYHAISMPSDEERERSTKESTLSVILRKFIIFSLYLIAIILFPISYWLCVKRVHALERIVLMRLGKLQPVRGPGYALILPCIDKWTRVRLTKQNMTLLTDELLTADGGIVEADIYFEYRVSDVLNYVLKLPNPEDTLEDLGLLCVTNVVSEKDQEDLELKKEIVCCNIQDELNRSVINWGLEILHVYIYNIKIIKAAEPVDAIGTIMTALKAATGNSTQHTTAMFPVFPDVLENKTEMNKTESEVPKESASSDSETNHQSEDCVNAIKKLADLAQKEGYLKDLHATFRFDIVGRSTRRLLISFKKGNITVYENVLSSVPSDVQLMLTEDNLTDFLNGDMSPLEAYMDGKVMVTGDWSLLRSLAKIFDLCKSKCLDA</sequence>
<evidence type="ECO:0000256" key="3">
    <source>
        <dbReference type="SAM" id="Phobius"/>
    </source>
</evidence>